<reference evidence="2" key="1">
    <citation type="submission" date="2015-09" db="EMBL/GenBank/DDBJ databases">
        <authorList>
            <consortium name="Pathogen Informatics"/>
        </authorList>
    </citation>
    <scope>NUCLEOTIDE SEQUENCE [LARGE SCALE GENOMIC DNA]</scope>
    <source>
        <strain evidence="2">Lake Konstanz</strain>
    </source>
</reference>
<protein>
    <submittedName>
        <fullName evidence="1">GPI-anchored surface protein, putative</fullName>
    </submittedName>
</protein>
<evidence type="ECO:0000313" key="1">
    <source>
        <dbReference type="EMBL" id="CUG90090.1"/>
    </source>
</evidence>
<dbReference type="AlphaFoldDB" id="A0A0S4JFA7"/>
<name>A0A0S4JFA7_BODSA</name>
<gene>
    <name evidence="1" type="ORF">BSAL_24950</name>
</gene>
<sequence>MWQPLCVTIVWVAIIWALALVPMLLSATLVIIPCDPNMTNYTTTLMSNTDYLIQDCTLSPDSSSSDGGGNWMPPMHRFTALLSAPENATISNVDIVVRGGNVVFHY</sequence>
<organism evidence="1 2">
    <name type="scientific">Bodo saltans</name>
    <name type="common">Flagellated protozoan</name>
    <dbReference type="NCBI Taxonomy" id="75058"/>
    <lineage>
        <taxon>Eukaryota</taxon>
        <taxon>Discoba</taxon>
        <taxon>Euglenozoa</taxon>
        <taxon>Kinetoplastea</taxon>
        <taxon>Metakinetoplastina</taxon>
        <taxon>Eubodonida</taxon>
        <taxon>Bodonidae</taxon>
        <taxon>Bodo</taxon>
    </lineage>
</organism>
<dbReference type="EMBL" id="CYKH01001791">
    <property type="protein sequence ID" value="CUG90090.1"/>
    <property type="molecule type" value="Genomic_DNA"/>
</dbReference>
<evidence type="ECO:0000313" key="2">
    <source>
        <dbReference type="Proteomes" id="UP000051952"/>
    </source>
</evidence>
<keyword evidence="2" id="KW-1185">Reference proteome</keyword>
<accession>A0A0S4JFA7</accession>
<dbReference type="Proteomes" id="UP000051952">
    <property type="component" value="Unassembled WGS sequence"/>
</dbReference>
<proteinExistence type="predicted"/>
<dbReference type="VEuPathDB" id="TriTrypDB:BSAL_24950"/>